<reference evidence="1 2" key="1">
    <citation type="submission" date="2020-06" db="EMBL/GenBank/DDBJ databases">
        <title>Transcriptomic and genomic resources for Thalictrum thalictroides and T. hernandezii: Facilitating candidate gene discovery in an emerging model plant lineage.</title>
        <authorList>
            <person name="Arias T."/>
            <person name="Riano-Pachon D.M."/>
            <person name="Di Stilio V.S."/>
        </authorList>
    </citation>
    <scope>NUCLEOTIDE SEQUENCE [LARGE SCALE GENOMIC DNA]</scope>
    <source>
        <strain evidence="2">cv. WT478/WT964</strain>
        <tissue evidence="1">Leaves</tissue>
    </source>
</reference>
<accession>A0A7J6XA19</accession>
<dbReference type="Proteomes" id="UP000554482">
    <property type="component" value="Unassembled WGS sequence"/>
</dbReference>
<evidence type="ECO:0000313" key="1">
    <source>
        <dbReference type="EMBL" id="KAF5205655.1"/>
    </source>
</evidence>
<name>A0A7J6XA19_THATH</name>
<dbReference type="AlphaFoldDB" id="A0A7J6XA19"/>
<sequence length="249" mass="28180">MAHVILSEPPESEPLTSPHVSNIPDVWLFVILTGVKTSLEFNAQSKLLKVYLEEPEFLQRILKDLGNSIAFSSSELDRIASESGKAGKWILCCKEVVELLVGEVKPFCSFLSGLYGSTRISRLKGLWYHLRSLGSRIANSSAEMNILAVIAFSWRVELLQEMGALILLWKGTLSIKRSSSIGIGHVVRKGDKTFWLDIWRGEEPLVRRFPKYATFKDITTLQNFEEGGSWNLYLRRTSFKEREQALNGD</sequence>
<proteinExistence type="predicted"/>
<keyword evidence="2" id="KW-1185">Reference proteome</keyword>
<evidence type="ECO:0000313" key="2">
    <source>
        <dbReference type="Proteomes" id="UP000554482"/>
    </source>
</evidence>
<dbReference type="EMBL" id="JABWDY010003792">
    <property type="protein sequence ID" value="KAF5205655.1"/>
    <property type="molecule type" value="Genomic_DNA"/>
</dbReference>
<organism evidence="1 2">
    <name type="scientific">Thalictrum thalictroides</name>
    <name type="common">Rue-anemone</name>
    <name type="synonym">Anemone thalictroides</name>
    <dbReference type="NCBI Taxonomy" id="46969"/>
    <lineage>
        <taxon>Eukaryota</taxon>
        <taxon>Viridiplantae</taxon>
        <taxon>Streptophyta</taxon>
        <taxon>Embryophyta</taxon>
        <taxon>Tracheophyta</taxon>
        <taxon>Spermatophyta</taxon>
        <taxon>Magnoliopsida</taxon>
        <taxon>Ranunculales</taxon>
        <taxon>Ranunculaceae</taxon>
        <taxon>Thalictroideae</taxon>
        <taxon>Thalictrum</taxon>
    </lineage>
</organism>
<protein>
    <submittedName>
        <fullName evidence="1">Uncharacterized protein</fullName>
    </submittedName>
</protein>
<gene>
    <name evidence="1" type="ORF">FRX31_004759</name>
</gene>
<comment type="caution">
    <text evidence="1">The sequence shown here is derived from an EMBL/GenBank/DDBJ whole genome shotgun (WGS) entry which is preliminary data.</text>
</comment>